<dbReference type="PROSITE" id="PS51038">
    <property type="entry name" value="BAH"/>
    <property type="match status" value="1"/>
</dbReference>
<feature type="compositionally biased region" description="Basic and acidic residues" evidence="1">
    <location>
        <begin position="270"/>
        <end position="280"/>
    </location>
</feature>
<dbReference type="GO" id="GO:0003677">
    <property type="term" value="F:DNA binding"/>
    <property type="evidence" value="ECO:0007669"/>
    <property type="project" value="InterPro"/>
</dbReference>
<dbReference type="InterPro" id="IPR017956">
    <property type="entry name" value="AT_hook_DNA-bd_motif"/>
</dbReference>
<evidence type="ECO:0000313" key="4">
    <source>
        <dbReference type="Proteomes" id="UP000241769"/>
    </source>
</evidence>
<dbReference type="InterPro" id="IPR043151">
    <property type="entry name" value="BAH_sf"/>
</dbReference>
<dbReference type="Pfam" id="PF02178">
    <property type="entry name" value="AT_hook"/>
    <property type="match status" value="4"/>
</dbReference>
<feature type="compositionally biased region" description="Polar residues" evidence="1">
    <location>
        <begin position="216"/>
        <end position="225"/>
    </location>
</feature>
<feature type="region of interest" description="Disordered" evidence="1">
    <location>
        <begin position="187"/>
        <end position="329"/>
    </location>
</feature>
<feature type="domain" description="BAH" evidence="2">
    <location>
        <begin position="39"/>
        <end position="161"/>
    </location>
</feature>
<reference evidence="3 4" key="1">
    <citation type="journal article" date="2018" name="Genome Biol. Evol.">
        <title>Multiple Roots of Fruiting Body Formation in Amoebozoa.</title>
        <authorList>
            <person name="Hillmann F."/>
            <person name="Forbes G."/>
            <person name="Novohradska S."/>
            <person name="Ferling I."/>
            <person name="Riege K."/>
            <person name="Groth M."/>
            <person name="Westermann M."/>
            <person name="Marz M."/>
            <person name="Spaller T."/>
            <person name="Winckler T."/>
            <person name="Schaap P."/>
            <person name="Glockner G."/>
        </authorList>
    </citation>
    <scope>NUCLEOTIDE SEQUENCE [LARGE SCALE GENOMIC DNA]</scope>
    <source>
        <strain evidence="3 4">Jena</strain>
    </source>
</reference>
<keyword evidence="4" id="KW-1185">Reference proteome</keyword>
<accession>A0A2P6N1I6</accession>
<dbReference type="PRINTS" id="PR00929">
    <property type="entry name" value="ATHOOK"/>
</dbReference>
<comment type="caution">
    <text evidence="3">The sequence shown here is derived from an EMBL/GenBank/DDBJ whole genome shotgun (WGS) entry which is preliminary data.</text>
</comment>
<dbReference type="Proteomes" id="UP000241769">
    <property type="component" value="Unassembled WGS sequence"/>
</dbReference>
<dbReference type="EMBL" id="MDYQ01000254">
    <property type="protein sequence ID" value="PRP77805.1"/>
    <property type="molecule type" value="Genomic_DNA"/>
</dbReference>
<feature type="compositionally biased region" description="Low complexity" evidence="1">
    <location>
        <begin position="302"/>
        <end position="319"/>
    </location>
</feature>
<gene>
    <name evidence="3" type="ORF">PROFUN_07747</name>
</gene>
<feature type="compositionally biased region" description="Acidic residues" evidence="1">
    <location>
        <begin position="281"/>
        <end position="299"/>
    </location>
</feature>
<evidence type="ECO:0000256" key="1">
    <source>
        <dbReference type="SAM" id="MobiDB-lite"/>
    </source>
</evidence>
<dbReference type="GO" id="GO:0003682">
    <property type="term" value="F:chromatin binding"/>
    <property type="evidence" value="ECO:0007669"/>
    <property type="project" value="InterPro"/>
</dbReference>
<evidence type="ECO:0000313" key="3">
    <source>
        <dbReference type="EMBL" id="PRP77805.1"/>
    </source>
</evidence>
<feature type="compositionally biased region" description="Basic residues" evidence="1">
    <location>
        <begin position="260"/>
        <end position="269"/>
    </location>
</feature>
<organism evidence="3 4">
    <name type="scientific">Planoprotostelium fungivorum</name>
    <dbReference type="NCBI Taxonomy" id="1890364"/>
    <lineage>
        <taxon>Eukaryota</taxon>
        <taxon>Amoebozoa</taxon>
        <taxon>Evosea</taxon>
        <taxon>Variosea</taxon>
        <taxon>Cavosteliida</taxon>
        <taxon>Cavosteliaceae</taxon>
        <taxon>Planoprotostelium</taxon>
    </lineage>
</organism>
<sequence length="329" mass="37489">MNEEVQPMSTDPSIQAENNQLVWGNLIKVQYESVQLRGHVYAPGDTVILFRNADETPGVLIKISELYQDGKADRPMLAGTRFYRKHDIPNLDADAHSIKDNEVFASEQTEHYPVASIERHVSITEVEDHSPPEKLEELSRSPDFYYRFWYDMRGIPQLLGQAPLDFYIQHFHDRETEFILDESVDHEFMGKKRGRPPTTPKEGQKKRGRPRKDSLPLQQTPTSMSPGVLISPDGTPMSTEKKKRGRPRKNPLPDPNVITAKKKRGRPRKARPEDSVKQPGEETDEGSEGEEGEQQEEEAFEHQGQPQVVVVHHPEQMPQAESKPETAST</sequence>
<name>A0A2P6N1I6_9EUKA</name>
<dbReference type="Gene3D" id="2.30.30.490">
    <property type="match status" value="1"/>
</dbReference>
<dbReference type="SMART" id="SM00384">
    <property type="entry name" value="AT_hook"/>
    <property type="match status" value="4"/>
</dbReference>
<dbReference type="InParanoid" id="A0A2P6N1I6"/>
<dbReference type="InterPro" id="IPR001025">
    <property type="entry name" value="BAH_dom"/>
</dbReference>
<dbReference type="SMART" id="SM00439">
    <property type="entry name" value="BAH"/>
    <property type="match status" value="1"/>
</dbReference>
<dbReference type="Pfam" id="PF01426">
    <property type="entry name" value="BAH"/>
    <property type="match status" value="1"/>
</dbReference>
<dbReference type="AlphaFoldDB" id="A0A2P6N1I6"/>
<evidence type="ECO:0000259" key="2">
    <source>
        <dbReference type="PROSITE" id="PS51038"/>
    </source>
</evidence>
<protein>
    <recommendedName>
        <fullName evidence="2">BAH domain-containing protein</fullName>
    </recommendedName>
</protein>
<dbReference type="CDD" id="cd04370">
    <property type="entry name" value="BAH"/>
    <property type="match status" value="1"/>
</dbReference>
<proteinExistence type="predicted"/>